<dbReference type="InterPro" id="IPR050953">
    <property type="entry name" value="N4_N6_ade-DNA_methylase"/>
</dbReference>
<dbReference type="PANTHER" id="PTHR33841:SF1">
    <property type="entry name" value="DNA METHYLTRANSFERASE A"/>
    <property type="match status" value="1"/>
</dbReference>
<evidence type="ECO:0000313" key="7">
    <source>
        <dbReference type="Proteomes" id="UP000001024"/>
    </source>
</evidence>
<dbReference type="InterPro" id="IPR025931">
    <property type="entry name" value="TaqI_C"/>
</dbReference>
<evidence type="ECO:0000256" key="4">
    <source>
        <dbReference type="ARBA" id="ARBA00047942"/>
    </source>
</evidence>
<sequence length="392" mass="46138">MRNLISETKSLYKLIDFKDVQIFGDAANYTCILFLKIYKNDVFSYIFPKSTDTFTIQSVSNVDTFQEYKLPLPKPDHPWILSENKVSELIRKLSRKGIPLEIISKNIFQSLTTSADGIYFVQVESETRDTAKIRNIKNNLEFAVEKTILRKLLKGKDIRRCSVDWKGSYVVYPYLVKDDKASLITLSEIKDRYPLAYEYFKHYELQLKTREDNKLKDDENWHQYIYRKNLEKFEQKKIVTQVLASKNTFAIDLNGEFYFVGGDNAGGYGIVLNDNNQNMYYFVLALLNSNVLEFYLKNISTPFRGGYFSYGKRFIDKLPLLIPKDSRFDSVSSLSKEQMNISKKMRNFPNTDERDLLEREYDKRCQELNQMIYEIYGLNKLEITLLDDRLCQ</sequence>
<protein>
    <recommendedName>
        <fullName evidence="1">site-specific DNA-methyltransferase (adenine-specific)</fullName>
        <ecNumber evidence="1">2.1.1.72</ecNumber>
    </recommendedName>
</protein>
<evidence type="ECO:0000313" key="6">
    <source>
        <dbReference type="EMBL" id="CAC12458.1"/>
    </source>
</evidence>
<dbReference type="GO" id="GO:0009007">
    <property type="term" value="F:site-specific DNA-methyltransferase (adenine-specific) activity"/>
    <property type="evidence" value="ECO:0007669"/>
    <property type="project" value="UniProtKB-EC"/>
</dbReference>
<reference evidence="6 7" key="1">
    <citation type="journal article" date="2000" name="Nature">
        <title>The genome sequence of the thermoacidophilic scavenger Thermoplasma acidophilum.</title>
        <authorList>
            <person name="Ruepp A."/>
            <person name="Graml W."/>
            <person name="Santos-Martinez M.L."/>
            <person name="Koretke K.K."/>
            <person name="Volker C."/>
            <person name="Mewes H.W."/>
            <person name="Frishman D."/>
            <person name="Stocker S."/>
            <person name="Lupas A.N."/>
            <person name="Baumeister W."/>
        </authorList>
    </citation>
    <scope>NUCLEOTIDE SEQUENCE [LARGE SCALE GENOMIC DNA]</scope>
    <source>
        <strain evidence="7">ATCC 25905 / DSM 1728 / JCM 9062 / NBRC 15155 / AMRC-C165</strain>
    </source>
</reference>
<dbReference type="PANTHER" id="PTHR33841">
    <property type="entry name" value="DNA METHYLTRANSFERASE YEEA-RELATED"/>
    <property type="match status" value="1"/>
</dbReference>
<organism evidence="6 7">
    <name type="scientific">Thermoplasma acidophilum (strain ATCC 25905 / DSM 1728 / JCM 9062 / NBRC 15155 / AMRC-C165)</name>
    <dbReference type="NCBI Taxonomy" id="273075"/>
    <lineage>
        <taxon>Archaea</taxon>
        <taxon>Methanobacteriati</taxon>
        <taxon>Thermoplasmatota</taxon>
        <taxon>Thermoplasmata</taxon>
        <taxon>Thermoplasmatales</taxon>
        <taxon>Thermoplasmataceae</taxon>
        <taxon>Thermoplasma</taxon>
    </lineage>
</organism>
<evidence type="ECO:0000256" key="2">
    <source>
        <dbReference type="ARBA" id="ARBA00022603"/>
    </source>
</evidence>
<dbReference type="GO" id="GO:0032259">
    <property type="term" value="P:methylation"/>
    <property type="evidence" value="ECO:0007669"/>
    <property type="project" value="UniProtKB-KW"/>
</dbReference>
<dbReference type="AlphaFoldDB" id="Q9HIK2"/>
<dbReference type="DNASU" id="1456811"/>
<dbReference type="HOGENOM" id="CLU_703257_0_0_2"/>
<accession>Q9HIK2</accession>
<proteinExistence type="predicted"/>
<dbReference type="KEGG" id="tac:Ta1337"/>
<comment type="catalytic activity">
    <reaction evidence="4">
        <text>a 2'-deoxyadenosine in DNA + S-adenosyl-L-methionine = an N(6)-methyl-2'-deoxyadenosine in DNA + S-adenosyl-L-homocysteine + H(+)</text>
        <dbReference type="Rhea" id="RHEA:15197"/>
        <dbReference type="Rhea" id="RHEA-COMP:12418"/>
        <dbReference type="Rhea" id="RHEA-COMP:12419"/>
        <dbReference type="ChEBI" id="CHEBI:15378"/>
        <dbReference type="ChEBI" id="CHEBI:57856"/>
        <dbReference type="ChEBI" id="CHEBI:59789"/>
        <dbReference type="ChEBI" id="CHEBI:90615"/>
        <dbReference type="ChEBI" id="CHEBI:90616"/>
        <dbReference type="EC" id="2.1.1.72"/>
    </reaction>
</comment>
<keyword evidence="2" id="KW-0489">Methyltransferase</keyword>
<dbReference type="Pfam" id="PF12950">
    <property type="entry name" value="TaqI_C"/>
    <property type="match status" value="1"/>
</dbReference>
<evidence type="ECO:0000256" key="1">
    <source>
        <dbReference type="ARBA" id="ARBA00011900"/>
    </source>
</evidence>
<feature type="domain" description="TaqI-like C-terminal specificity" evidence="5">
    <location>
        <begin position="151"/>
        <end position="320"/>
    </location>
</feature>
<dbReference type="Proteomes" id="UP000001024">
    <property type="component" value="Chromosome"/>
</dbReference>
<dbReference type="PaxDb" id="273075-Ta1337"/>
<dbReference type="InParanoid" id="Q9HIK2"/>
<dbReference type="EMBL" id="AL445067">
    <property type="protein sequence ID" value="CAC12458.1"/>
    <property type="molecule type" value="Genomic_DNA"/>
</dbReference>
<dbReference type="SMR" id="Q9HIK2"/>
<dbReference type="eggNOG" id="arCOG03521">
    <property type="taxonomic scope" value="Archaea"/>
</dbReference>
<gene>
    <name evidence="6" type="ordered locus">Ta1337</name>
</gene>
<keyword evidence="3" id="KW-0808">Transferase</keyword>
<dbReference type="STRING" id="273075.gene:9572560"/>
<dbReference type="EnsemblBacteria" id="CAC12458">
    <property type="protein sequence ID" value="CAC12458"/>
    <property type="gene ID" value="CAC12458"/>
</dbReference>
<dbReference type="EC" id="2.1.1.72" evidence="1"/>
<dbReference type="REBASE" id="7468">
    <property type="entry name" value="ThaORF1336P"/>
</dbReference>
<evidence type="ECO:0000256" key="3">
    <source>
        <dbReference type="ARBA" id="ARBA00022679"/>
    </source>
</evidence>
<name>Q9HIK2_THEAC</name>
<evidence type="ECO:0000259" key="5">
    <source>
        <dbReference type="Pfam" id="PF12950"/>
    </source>
</evidence>
<keyword evidence="7" id="KW-1185">Reference proteome</keyword>